<dbReference type="Gene3D" id="3.30.428.10">
    <property type="entry name" value="HIT-like"/>
    <property type="match status" value="1"/>
</dbReference>
<feature type="domain" description="DUF4931" evidence="2">
    <location>
        <begin position="138"/>
        <end position="256"/>
    </location>
</feature>
<dbReference type="Proteomes" id="UP000504756">
    <property type="component" value="Unassembled WGS sequence"/>
</dbReference>
<dbReference type="InterPro" id="IPR046322">
    <property type="entry name" value="DUF4931"/>
</dbReference>
<dbReference type="AlphaFoldDB" id="A0A1I4F667"/>
<dbReference type="SUPFAM" id="SSF54197">
    <property type="entry name" value="HIT-like"/>
    <property type="match status" value="1"/>
</dbReference>
<gene>
    <name evidence="3" type="primary">yifA</name>
    <name evidence="3" type="ORF">ikelab_20340</name>
    <name evidence="5" type="ORF">PWF74_05795</name>
    <name evidence="4" type="ORF">SAMN05216438_101396</name>
</gene>
<evidence type="ECO:0000259" key="1">
    <source>
        <dbReference type="Pfam" id="PF16285"/>
    </source>
</evidence>
<evidence type="ECO:0000313" key="6">
    <source>
        <dbReference type="Proteomes" id="UP000181969"/>
    </source>
</evidence>
<keyword evidence="4" id="KW-0548">Nucleotidyltransferase</keyword>
<dbReference type="GO" id="GO:0016779">
    <property type="term" value="F:nucleotidyltransferase activity"/>
    <property type="evidence" value="ECO:0007669"/>
    <property type="project" value="UniProtKB-KW"/>
</dbReference>
<dbReference type="PIRSF" id="PIRSF031505">
    <property type="entry name" value="GalT_short"/>
    <property type="match status" value="1"/>
</dbReference>
<keyword evidence="4" id="KW-0808">Transferase</keyword>
<dbReference type="EMBL" id="CP118627">
    <property type="protein sequence ID" value="WEA13056.1"/>
    <property type="molecule type" value="Genomic_DNA"/>
</dbReference>
<dbReference type="EMBL" id="BLXU01000015">
    <property type="protein sequence ID" value="GFO52759.1"/>
    <property type="molecule type" value="Genomic_DNA"/>
</dbReference>
<dbReference type="InterPro" id="IPR049285">
    <property type="entry name" value="DUF4931_C"/>
</dbReference>
<dbReference type="Proteomes" id="UP000181969">
    <property type="component" value="Unassembled WGS sequence"/>
</dbReference>
<dbReference type="GeneID" id="61074046"/>
<proteinExistence type="predicted"/>
<dbReference type="InterPro" id="IPR036265">
    <property type="entry name" value="HIT-like_sf"/>
</dbReference>
<name>A0A1I4F667_9LACT</name>
<evidence type="ECO:0000313" key="7">
    <source>
        <dbReference type="Proteomes" id="UP000504756"/>
    </source>
</evidence>
<feature type="domain" description="DUF4931" evidence="1">
    <location>
        <begin position="11"/>
        <end position="133"/>
    </location>
</feature>
<evidence type="ECO:0000313" key="3">
    <source>
        <dbReference type="EMBL" id="GFO52759.1"/>
    </source>
</evidence>
<dbReference type="Pfam" id="PF16285">
    <property type="entry name" value="DUF4931_N"/>
    <property type="match status" value="1"/>
</dbReference>
<dbReference type="Pfam" id="PF20956">
    <property type="entry name" value="DUF4931_C"/>
    <property type="match status" value="1"/>
</dbReference>
<organism evidence="4 6">
    <name type="scientific">Lactococcus garvieae</name>
    <dbReference type="NCBI Taxonomy" id="1363"/>
    <lineage>
        <taxon>Bacteria</taxon>
        <taxon>Bacillati</taxon>
        <taxon>Bacillota</taxon>
        <taxon>Bacilli</taxon>
        <taxon>Lactobacillales</taxon>
        <taxon>Streptococcaceae</taxon>
        <taxon>Lactococcus</taxon>
    </lineage>
</organism>
<dbReference type="RefSeq" id="WP_019299454.1">
    <property type="nucleotide sequence ID" value="NZ_BLXU01000015.1"/>
</dbReference>
<dbReference type="Proteomes" id="UP001217324">
    <property type="component" value="Chromosome"/>
</dbReference>
<dbReference type="InterPro" id="IPR012361">
    <property type="entry name" value="GalT_short"/>
</dbReference>
<dbReference type="OrthoDB" id="1803128at2"/>
<protein>
    <submittedName>
        <fullName evidence="3">DUF4931 domain-containing protein</fullName>
    </submittedName>
    <submittedName>
        <fullName evidence="4">Galactose-1-phosphate uridylyltransferase</fullName>
    </submittedName>
</protein>
<dbReference type="EMBL" id="FOTJ01000001">
    <property type="protein sequence ID" value="SFL12327.1"/>
    <property type="molecule type" value="Genomic_DNA"/>
</dbReference>
<reference evidence="4 6" key="1">
    <citation type="submission" date="2016-10" db="EMBL/GenBank/DDBJ databases">
        <authorList>
            <person name="de Groot N.N."/>
        </authorList>
    </citation>
    <scope>NUCLEOTIDE SEQUENCE [LARGE SCALE GENOMIC DNA]</scope>
    <source>
        <strain evidence="4 6">M79</strain>
    </source>
</reference>
<evidence type="ECO:0000313" key="4">
    <source>
        <dbReference type="EMBL" id="SFL12327.1"/>
    </source>
</evidence>
<accession>A0A1I4F667</accession>
<evidence type="ECO:0000259" key="2">
    <source>
        <dbReference type="Pfam" id="PF20956"/>
    </source>
</evidence>
<reference evidence="5" key="3">
    <citation type="submission" date="2023-02" db="EMBL/GenBank/DDBJ databases">
        <title>Comparative genomics and fermentation flavor characterization of five lactic acid bacteria reveal flavor biosynthesis metabolic pathways in fermented muskmelon puree.</title>
        <authorList>
            <person name="Yuan L."/>
            <person name="Li M."/>
            <person name="Xu X."/>
            <person name="Lao F."/>
            <person name="Wu J."/>
        </authorList>
    </citation>
    <scope>NUCLEOTIDE SEQUENCE</scope>
    <source>
        <strain evidence="5">Pa-2</strain>
    </source>
</reference>
<sequence length="259" mass="30335">MIEHTDNPLIFNMEINKNKYANLAETKRVCPFCDTPNLKDILDRQGHKIWLKNKFPTVENSLMTVIIESDKHLGDVSTYSVQENREVFRFAFECWQKLLDNPQYKSVLMFKNFGPHSGGTLRHPHMQIVGLEEADGYEHISPENFEGVTLKENSVDITISTRPIMGFVEFNVIISQLEHIDHLADKVQRITQYLLNDYMNGRCDSYNLFFYKMPDSQRYICKIVPRFITSPYYIGYKIPQVNKNNRLEEIANELKTKLD</sequence>
<evidence type="ECO:0000313" key="5">
    <source>
        <dbReference type="EMBL" id="WEA13056.1"/>
    </source>
</evidence>
<reference evidence="3 7" key="2">
    <citation type="submission" date="2020-06" db="EMBL/GenBank/DDBJ databases">
        <title>Draft genome sequence of Lactic acid bacteria from Okinawan-style tofu.</title>
        <authorList>
            <person name="Takara I."/>
            <person name="Ikematsu S."/>
        </authorList>
    </citation>
    <scope>NUCLEOTIDE SEQUENCE [LARGE SCALE GENOMIC DNA]</scope>
    <source>
        <strain evidence="3">Lg38</strain>
        <strain evidence="7">lg38</strain>
    </source>
</reference>